<dbReference type="RefSeq" id="WP_127905590.1">
    <property type="nucleotide sequence ID" value="NZ_RQXX01000002.1"/>
</dbReference>
<keyword evidence="1" id="KW-0812">Transmembrane</keyword>
<dbReference type="SUPFAM" id="SSF82714">
    <property type="entry name" value="Multidrug efflux transporter AcrB TolC docking domain, DN and DC subdomains"/>
    <property type="match status" value="2"/>
</dbReference>
<comment type="caution">
    <text evidence="2">The sequence shown here is derived from an EMBL/GenBank/DDBJ whole genome shotgun (WGS) entry which is preliminary data.</text>
</comment>
<keyword evidence="1" id="KW-1133">Transmembrane helix</keyword>
<dbReference type="InterPro" id="IPR027463">
    <property type="entry name" value="AcrB_DN_DC_subdom"/>
</dbReference>
<proteinExistence type="predicted"/>
<feature type="transmembrane region" description="Helical" evidence="1">
    <location>
        <begin position="463"/>
        <end position="482"/>
    </location>
</feature>
<feature type="transmembrane region" description="Helical" evidence="1">
    <location>
        <begin position="928"/>
        <end position="952"/>
    </location>
</feature>
<dbReference type="AlphaFoldDB" id="A0A438AID7"/>
<dbReference type="EMBL" id="RQXX01000002">
    <property type="protein sequence ID" value="RVV98357.1"/>
    <property type="molecule type" value="Genomic_DNA"/>
</dbReference>
<evidence type="ECO:0000256" key="1">
    <source>
        <dbReference type="SAM" id="Phobius"/>
    </source>
</evidence>
<dbReference type="InterPro" id="IPR001036">
    <property type="entry name" value="Acrflvin-R"/>
</dbReference>
<dbReference type="Gene3D" id="1.20.1640.10">
    <property type="entry name" value="Multidrug efflux transporter AcrB transmembrane domain"/>
    <property type="match status" value="2"/>
</dbReference>
<dbReference type="Pfam" id="PF00873">
    <property type="entry name" value="ACR_tran"/>
    <property type="match status" value="1"/>
</dbReference>
<keyword evidence="1" id="KW-0472">Membrane</keyword>
<reference evidence="2 3" key="1">
    <citation type="submission" date="2018-11" db="EMBL/GenBank/DDBJ databases">
        <title>Mesobaculum littorinae gen. nov., sp. nov., isolated from Littorina scabra that represents a novel genus of the order Rhodobacteraceae.</title>
        <authorList>
            <person name="Li F."/>
        </authorList>
    </citation>
    <scope>NUCLEOTIDE SEQUENCE [LARGE SCALE GENOMIC DNA]</scope>
    <source>
        <strain evidence="2 3">M0103</strain>
    </source>
</reference>
<dbReference type="PANTHER" id="PTHR32063:SF33">
    <property type="entry name" value="RND SUPERFAMILY EFFLUX PUMP PERMEASE COMPONENT"/>
    <property type="match status" value="1"/>
</dbReference>
<feature type="transmembrane region" description="Helical" evidence="1">
    <location>
        <begin position="359"/>
        <end position="379"/>
    </location>
</feature>
<evidence type="ECO:0000313" key="3">
    <source>
        <dbReference type="Proteomes" id="UP000285908"/>
    </source>
</evidence>
<evidence type="ECO:0000313" key="2">
    <source>
        <dbReference type="EMBL" id="RVV98357.1"/>
    </source>
</evidence>
<feature type="transmembrane region" description="Helical" evidence="1">
    <location>
        <begin position="1004"/>
        <end position="1029"/>
    </location>
</feature>
<feature type="transmembrane region" description="Helical" evidence="1">
    <location>
        <begin position="876"/>
        <end position="895"/>
    </location>
</feature>
<accession>A0A438AID7</accession>
<dbReference type="Gene3D" id="3.30.70.1320">
    <property type="entry name" value="Multidrug efflux transporter AcrB pore domain like"/>
    <property type="match status" value="1"/>
</dbReference>
<protein>
    <submittedName>
        <fullName evidence="2">Efflux RND transporter permease subunit</fullName>
    </submittedName>
</protein>
<dbReference type="OrthoDB" id="174266at2"/>
<feature type="transmembrane region" description="Helical" evidence="1">
    <location>
        <begin position="385"/>
        <end position="405"/>
    </location>
</feature>
<organism evidence="2 3">
    <name type="scientific">Mesobaculum littorinae</name>
    <dbReference type="NCBI Taxonomy" id="2486419"/>
    <lineage>
        <taxon>Bacteria</taxon>
        <taxon>Pseudomonadati</taxon>
        <taxon>Pseudomonadota</taxon>
        <taxon>Alphaproteobacteria</taxon>
        <taxon>Rhodobacterales</taxon>
        <taxon>Roseobacteraceae</taxon>
        <taxon>Mesobaculum</taxon>
    </lineage>
</organism>
<dbReference type="Gene3D" id="3.30.70.1430">
    <property type="entry name" value="Multidrug efflux transporter AcrB pore domain"/>
    <property type="match status" value="2"/>
</dbReference>
<keyword evidence="3" id="KW-1185">Reference proteome</keyword>
<name>A0A438AID7_9RHOB</name>
<dbReference type="SUPFAM" id="SSF82693">
    <property type="entry name" value="Multidrug efflux transporter AcrB pore domain, PN1, PN2, PC1 and PC2 subdomains"/>
    <property type="match status" value="1"/>
</dbReference>
<feature type="transmembrane region" description="Helical" evidence="1">
    <location>
        <begin position="1097"/>
        <end position="1123"/>
    </location>
</feature>
<gene>
    <name evidence="2" type="ORF">EKE94_05375</name>
</gene>
<dbReference type="GO" id="GO:0042910">
    <property type="term" value="F:xenobiotic transmembrane transporter activity"/>
    <property type="evidence" value="ECO:0007669"/>
    <property type="project" value="TreeGrafter"/>
</dbReference>
<dbReference type="SUPFAM" id="SSF82866">
    <property type="entry name" value="Multidrug efflux transporter AcrB transmembrane domain"/>
    <property type="match status" value="2"/>
</dbReference>
<feature type="transmembrane region" description="Helical" evidence="1">
    <location>
        <begin position="973"/>
        <end position="992"/>
    </location>
</feature>
<dbReference type="Gene3D" id="3.30.70.1440">
    <property type="entry name" value="Multidrug efflux transporter AcrB pore domain"/>
    <property type="match status" value="1"/>
</dbReference>
<dbReference type="Proteomes" id="UP000285908">
    <property type="component" value="Unassembled WGS sequence"/>
</dbReference>
<dbReference type="Gene3D" id="3.30.2090.10">
    <property type="entry name" value="Multidrug efflux transporter AcrB TolC docking domain, DN and DC subdomains"/>
    <property type="match status" value="2"/>
</dbReference>
<feature type="transmembrane region" description="Helical" evidence="1">
    <location>
        <begin position="331"/>
        <end position="352"/>
    </location>
</feature>
<sequence>MARSLSAAGGVLSYFARHRTAANLLLVVLIALGIAAMPRLRAQFFPDIVTDEVDISVTWEGAGAEDVDRAIVDLLEPTLLAVDGVEASEARSSEGRARIELEFEPGWDMSRATEDVQTAVDSVSNLPESAEDPEIRRGGWYDRVTDVVITGPVGVDQLARFGDEFVARLFQAGVTRTTIRGVSAPETVVEVPSINLIRYDVTLSDIAQAIGAEADANPAGEVGGGARVRTGSARRSAEEIAAIVLRSDPTGANLTVGDVADIRVEGVDRDQAYYVGGDPAISIRVDRTEQGDAIKIQRQVEEIAAEVERGLPSGVRIDLIRTRAEEITGRLNILLDNGLTGLGLVVVLLFLFLNARTAIWVTAGIPVSMLTAVALMYAFGLTLNMISLFALIITLGIVVDDAIVVGEHADFRARRLREAGPDAAETAARRMFAPVFSSTVTTVIAFFGLTAIGGYFGAMIADIPFTVIAVLTASFAECFLILPNHMAHALAHVDRDHWYDWPSRQVNRGFDWVSRRLFRPLMAGVIWARYPVLAGVIVIFASQVAIFVRGDLQWRFFASPEQGSISANFAMTPGATREDTYDFMRDLQRGVEDLGEEYAAEYGRNPVAYAIAQIGGNTGRGLAGSDSKETYQLGSIAIELIEPDLRPYSSNAFVSELQESVPGHPMLETLSFRSWGAGPGGDSLDVQLSGAETGVLKQAAEELKTRMAAYPEVSALEDSLAYDKDELILNLTPQGQALGVSIDALGQTLRQRLNGIEAASYPDGTRSATIRVELPEDELTADFLDRMQIRTESGAYVNLADIVTVERRSGFSTIRRENGIRLVSVTGEISEDDPARAQEISDELRDVILPGLEAEFGVQTLMSGLAEQENEFLTDAGVGFSFCMLGIYLTLAWIFASWTRPLVVMAIIPFGLIGTIYGHHLWEVPLSMFTVVGLIGMTGIIINDSIVLVTTIDEYAQTRGLVPAIIDATADRLRPVLLTTLTTVLGLAPLLYEGSSQAQFLKPTVITLVYGLGFGMVLVLLVVPALCAMQSDLSRQIQAARRALGVGRRARVVGVTVWGVVLGIAALFAATLGPAVTGIGQPMATGLLSAELPLLQMFALFLAGAAALVLLGFAVGGTVLAVLSRRRAAG</sequence>
<feature type="transmembrane region" description="Helical" evidence="1">
    <location>
        <begin position="902"/>
        <end position="922"/>
    </location>
</feature>
<dbReference type="PANTHER" id="PTHR32063">
    <property type="match status" value="1"/>
</dbReference>
<feature type="transmembrane region" description="Helical" evidence="1">
    <location>
        <begin position="526"/>
        <end position="548"/>
    </location>
</feature>
<dbReference type="GO" id="GO:0005886">
    <property type="term" value="C:plasma membrane"/>
    <property type="evidence" value="ECO:0007669"/>
    <property type="project" value="TreeGrafter"/>
</dbReference>
<dbReference type="PRINTS" id="PR00702">
    <property type="entry name" value="ACRIFLAVINRP"/>
</dbReference>
<feature type="transmembrane region" description="Helical" evidence="1">
    <location>
        <begin position="1050"/>
        <end position="1077"/>
    </location>
</feature>
<feature type="transmembrane region" description="Helical" evidence="1">
    <location>
        <begin position="435"/>
        <end position="457"/>
    </location>
</feature>